<dbReference type="EMBL" id="VUMT01000007">
    <property type="protein sequence ID" value="MSS63441.1"/>
    <property type="molecule type" value="Genomic_DNA"/>
</dbReference>
<evidence type="ECO:0000256" key="13">
    <source>
        <dbReference type="SAM" id="Phobius"/>
    </source>
</evidence>
<feature type="domain" description="PLD phosphodiesterase" evidence="14">
    <location>
        <begin position="253"/>
        <end position="280"/>
    </location>
</feature>
<evidence type="ECO:0000256" key="6">
    <source>
        <dbReference type="ARBA" id="ARBA00022737"/>
    </source>
</evidence>
<keyword evidence="8" id="KW-0443">Lipid metabolism</keyword>
<dbReference type="InterPro" id="IPR001736">
    <property type="entry name" value="PLipase_D/transphosphatidylase"/>
</dbReference>
<dbReference type="GO" id="GO:0008808">
    <property type="term" value="F:cardiolipin synthase activity"/>
    <property type="evidence" value="ECO:0007669"/>
    <property type="project" value="UniProtKB-UniRule"/>
</dbReference>
<name>A0A6L5XYA9_9FIRM</name>
<keyword evidence="5 13" id="KW-0812">Transmembrane</keyword>
<dbReference type="RefSeq" id="WP_154518763.1">
    <property type="nucleotide sequence ID" value="NZ_VUMT01000007.1"/>
</dbReference>
<evidence type="ECO:0000313" key="15">
    <source>
        <dbReference type="EMBL" id="MSS63441.1"/>
    </source>
</evidence>
<gene>
    <name evidence="15" type="primary">cls</name>
    <name evidence="15" type="ORF">FYJ58_06060</name>
</gene>
<dbReference type="InterPro" id="IPR022924">
    <property type="entry name" value="Cardiolipin_synthase"/>
</dbReference>
<comment type="caution">
    <text evidence="15">The sequence shown here is derived from an EMBL/GenBank/DDBJ whole genome shotgun (WGS) entry which is preliminary data.</text>
</comment>
<keyword evidence="6" id="KW-0677">Repeat</keyword>
<dbReference type="CDD" id="cd09154">
    <property type="entry name" value="PLDc_SMU_988_like_1"/>
    <property type="match status" value="1"/>
</dbReference>
<keyword evidence="2" id="KW-1003">Cell membrane</keyword>
<evidence type="ECO:0000256" key="11">
    <source>
        <dbReference type="ARBA" id="ARBA00023264"/>
    </source>
</evidence>
<dbReference type="Pfam" id="PF13091">
    <property type="entry name" value="PLDc_2"/>
    <property type="match status" value="2"/>
</dbReference>
<dbReference type="PANTHER" id="PTHR21248">
    <property type="entry name" value="CARDIOLIPIN SYNTHASE"/>
    <property type="match status" value="1"/>
</dbReference>
<dbReference type="Gene3D" id="3.30.870.10">
    <property type="entry name" value="Endonuclease Chain A"/>
    <property type="match status" value="2"/>
</dbReference>
<dbReference type="GO" id="GO:0005886">
    <property type="term" value="C:plasma membrane"/>
    <property type="evidence" value="ECO:0007669"/>
    <property type="project" value="UniProtKB-SubCell"/>
</dbReference>
<dbReference type="Proteomes" id="UP000482209">
    <property type="component" value="Unassembled WGS sequence"/>
</dbReference>
<protein>
    <recommendedName>
        <fullName evidence="12">Cardiolipin synthase</fullName>
        <ecNumber evidence="12">2.7.8.-</ecNumber>
    </recommendedName>
</protein>
<organism evidence="15 16">
    <name type="scientific">Velocimicrobium porci</name>
    <dbReference type="NCBI Taxonomy" id="2606634"/>
    <lineage>
        <taxon>Bacteria</taxon>
        <taxon>Bacillati</taxon>
        <taxon>Bacillota</taxon>
        <taxon>Clostridia</taxon>
        <taxon>Lachnospirales</taxon>
        <taxon>Lachnospiraceae</taxon>
        <taxon>Velocimicrobium</taxon>
    </lineage>
</organism>
<evidence type="ECO:0000256" key="9">
    <source>
        <dbReference type="ARBA" id="ARBA00023136"/>
    </source>
</evidence>
<feature type="transmembrane region" description="Helical" evidence="13">
    <location>
        <begin position="76"/>
        <end position="94"/>
    </location>
</feature>
<dbReference type="InterPro" id="IPR027379">
    <property type="entry name" value="CLS_N"/>
</dbReference>
<evidence type="ECO:0000256" key="12">
    <source>
        <dbReference type="NCBIfam" id="TIGR04265"/>
    </source>
</evidence>
<dbReference type="GO" id="GO:0032049">
    <property type="term" value="P:cardiolipin biosynthetic process"/>
    <property type="evidence" value="ECO:0007669"/>
    <property type="project" value="UniProtKB-UniRule"/>
</dbReference>
<keyword evidence="9 13" id="KW-0472">Membrane</keyword>
<dbReference type="CDD" id="cd09160">
    <property type="entry name" value="PLDc_SMU_988_like_2"/>
    <property type="match status" value="1"/>
</dbReference>
<dbReference type="AlphaFoldDB" id="A0A6L5XYA9"/>
<sequence length="521" mass="60631">MSNGKIEKGKKGLFQLIYGRTLIVILMILMQVGLLIAFYQFLQGYVIYVYGASIALAAVVLLHIINDETNPTYKMVWIIPILVVPLFGVLLYLYTHLQIEIRLLTKRHAGLIKETRIFLEQEKEVLEDLEKEDTHVASTAKYLCEYGGYPAYINSRVKYFPLGEDKFEEMKIQLKKAKHFIFMEYFIIQEGYMWNSVLEILEEKVKEGVEVRVMYDGMCCMVLLPYHYPDELKKKGIKCKMFSPIVPALSTYQNNRDHRKILVIDGFTAFTGGVNLADEYINKKERFGHWKDTAVMIQGDAVKSFTLMFLQMWNITEKQPENYMQYVHWCEKRKGEVLEDGYVIPYADSPLDKENVGEQVYFDIIHQACSYVHIMTPYLILDNEMMVALTHAAKRGVDTVIIMPHIPDKVYAFWLAKTYYKELLEAGVKIYEYTPGFVHAKVFVSDDEKAVVGSINLDFRSLYLHFECASYFYKNSEIFQMERDFQNTLKKCQEITLEDCKKQPALQRICGSVLRLIAPLM</sequence>
<dbReference type="PANTHER" id="PTHR21248:SF22">
    <property type="entry name" value="PHOSPHOLIPASE D"/>
    <property type="match status" value="1"/>
</dbReference>
<evidence type="ECO:0000256" key="7">
    <source>
        <dbReference type="ARBA" id="ARBA00022989"/>
    </source>
</evidence>
<accession>A0A6L5XYA9</accession>
<evidence type="ECO:0000256" key="5">
    <source>
        <dbReference type="ARBA" id="ARBA00022692"/>
    </source>
</evidence>
<proteinExistence type="predicted"/>
<dbReference type="InterPro" id="IPR025202">
    <property type="entry name" value="PLD-like_dom"/>
</dbReference>
<keyword evidence="3" id="KW-0444">Lipid biosynthesis</keyword>
<feature type="domain" description="PLD phosphodiesterase" evidence="14">
    <location>
        <begin position="434"/>
        <end position="461"/>
    </location>
</feature>
<evidence type="ECO:0000313" key="16">
    <source>
        <dbReference type="Proteomes" id="UP000482209"/>
    </source>
</evidence>
<keyword evidence="10" id="KW-0594">Phospholipid biosynthesis</keyword>
<evidence type="ECO:0000256" key="1">
    <source>
        <dbReference type="ARBA" id="ARBA00004651"/>
    </source>
</evidence>
<keyword evidence="16" id="KW-1185">Reference proteome</keyword>
<keyword evidence="4" id="KW-0808">Transferase</keyword>
<dbReference type="SMART" id="SM00155">
    <property type="entry name" value="PLDc"/>
    <property type="match status" value="2"/>
</dbReference>
<feature type="transmembrane region" description="Helical" evidence="13">
    <location>
        <begin position="45"/>
        <end position="64"/>
    </location>
</feature>
<dbReference type="PROSITE" id="PS50035">
    <property type="entry name" value="PLD"/>
    <property type="match status" value="2"/>
</dbReference>
<comment type="subcellular location">
    <subcellularLocation>
        <location evidence="1">Cell membrane</location>
        <topology evidence="1">Multi-pass membrane protein</topology>
    </subcellularLocation>
</comment>
<keyword evidence="11" id="KW-1208">Phospholipid metabolism</keyword>
<evidence type="ECO:0000256" key="2">
    <source>
        <dbReference type="ARBA" id="ARBA00022475"/>
    </source>
</evidence>
<evidence type="ECO:0000256" key="3">
    <source>
        <dbReference type="ARBA" id="ARBA00022516"/>
    </source>
</evidence>
<dbReference type="SUPFAM" id="SSF56024">
    <property type="entry name" value="Phospholipase D/nuclease"/>
    <property type="match status" value="2"/>
</dbReference>
<dbReference type="Pfam" id="PF13396">
    <property type="entry name" value="PLDc_N"/>
    <property type="match status" value="1"/>
</dbReference>
<dbReference type="NCBIfam" id="TIGR04265">
    <property type="entry name" value="bac_cardiolipin"/>
    <property type="match status" value="1"/>
</dbReference>
<evidence type="ECO:0000259" key="14">
    <source>
        <dbReference type="PROSITE" id="PS50035"/>
    </source>
</evidence>
<evidence type="ECO:0000256" key="10">
    <source>
        <dbReference type="ARBA" id="ARBA00023209"/>
    </source>
</evidence>
<keyword evidence="7 13" id="KW-1133">Transmembrane helix</keyword>
<dbReference type="EC" id="2.7.8.-" evidence="12"/>
<evidence type="ECO:0000256" key="8">
    <source>
        <dbReference type="ARBA" id="ARBA00023098"/>
    </source>
</evidence>
<evidence type="ECO:0000256" key="4">
    <source>
        <dbReference type="ARBA" id="ARBA00022679"/>
    </source>
</evidence>
<reference evidence="15 16" key="1">
    <citation type="submission" date="2019-08" db="EMBL/GenBank/DDBJ databases">
        <title>In-depth cultivation of the pig gut microbiome towards novel bacterial diversity and tailored functional studies.</title>
        <authorList>
            <person name="Wylensek D."/>
            <person name="Hitch T.C.A."/>
            <person name="Clavel T."/>
        </authorList>
    </citation>
    <scope>NUCLEOTIDE SEQUENCE [LARGE SCALE GENOMIC DNA]</scope>
    <source>
        <strain evidence="15 16">WCA-693-APC-MOT-I</strain>
    </source>
</reference>
<feature type="transmembrane region" description="Helical" evidence="13">
    <location>
        <begin position="21"/>
        <end position="39"/>
    </location>
</feature>